<feature type="compositionally biased region" description="Pro residues" evidence="2">
    <location>
        <begin position="199"/>
        <end position="217"/>
    </location>
</feature>
<dbReference type="GO" id="GO:0042302">
    <property type="term" value="F:structural constituent of cuticle"/>
    <property type="evidence" value="ECO:0007669"/>
    <property type="project" value="InterPro"/>
</dbReference>
<keyword evidence="3" id="KW-1133">Transmembrane helix</keyword>
<proteinExistence type="predicted"/>
<feature type="transmembrane region" description="Helical" evidence="3">
    <location>
        <begin position="63"/>
        <end position="87"/>
    </location>
</feature>
<sequence>ESTSSPHSHCASSSYLLTKPKAIIISIAPSVYRNHQMGSSSRTNPPTVVDDDYNEAKEDVYKFVIVGASLVSFLALATVFLVTPSLYNSVENMGTFSRQDFAYCELSTADMEAEMNDLRIASVNRTKRSKGSYGGYGASMFVNDGPQFQECPACCIAGERGPSGDSGLPGMHGSPGPDGAPGRPGTTPNASCIPERVFEPPPCLPCPQGPRGPPGHPGFPGDNGGPGVPGKAGKDGAAGGPGEPGPPGIGGMPGPRGPVGDKGRTPEARVIPGPPGDVGEPGPWGPPGHPGAQGEDGYPGTPGEKGWPGPPGQPGPPGTEGPQGPNGEEGPSGTPGTCVCQDTEVVMQDSYTTAAPAVAAVQALPAEGQGYEGAAPVTAEPEGYAPQSLPMGGSSAAAAAGDNAGYSAAEAGSAGAQGEEQLPTAAAGYRRKLKRRKLRRKLLRALH</sequence>
<feature type="compositionally biased region" description="Low complexity" evidence="2">
    <location>
        <begin position="395"/>
        <end position="421"/>
    </location>
</feature>
<feature type="compositionally biased region" description="Pro residues" evidence="2">
    <location>
        <begin position="308"/>
        <end position="319"/>
    </location>
</feature>
<feature type="compositionally biased region" description="Low complexity" evidence="2">
    <location>
        <begin position="320"/>
        <end position="331"/>
    </location>
</feature>
<feature type="domain" description="Nematode cuticle collagen N-terminal" evidence="4">
    <location>
        <begin position="63"/>
        <end position="115"/>
    </location>
</feature>
<evidence type="ECO:0000256" key="1">
    <source>
        <dbReference type="ARBA" id="ARBA00022737"/>
    </source>
</evidence>
<keyword evidence="3" id="KW-0472">Membrane</keyword>
<reference evidence="5" key="1">
    <citation type="submission" date="2023-10" db="EMBL/GenBank/DDBJ databases">
        <title>Genome assembly of Pristionchus species.</title>
        <authorList>
            <person name="Yoshida K."/>
            <person name="Sommer R.J."/>
        </authorList>
    </citation>
    <scope>NUCLEOTIDE SEQUENCE</scope>
    <source>
        <strain evidence="5">RS5133</strain>
    </source>
</reference>
<organism evidence="5 6">
    <name type="scientific">Pristionchus fissidentatus</name>
    <dbReference type="NCBI Taxonomy" id="1538716"/>
    <lineage>
        <taxon>Eukaryota</taxon>
        <taxon>Metazoa</taxon>
        <taxon>Ecdysozoa</taxon>
        <taxon>Nematoda</taxon>
        <taxon>Chromadorea</taxon>
        <taxon>Rhabditida</taxon>
        <taxon>Rhabditina</taxon>
        <taxon>Diplogasteromorpha</taxon>
        <taxon>Diplogasteroidea</taxon>
        <taxon>Neodiplogasteridae</taxon>
        <taxon>Pristionchus</taxon>
    </lineage>
</organism>
<dbReference type="Pfam" id="PF01484">
    <property type="entry name" value="Col_cuticle_N"/>
    <property type="match status" value="1"/>
</dbReference>
<evidence type="ECO:0000256" key="3">
    <source>
        <dbReference type="SAM" id="Phobius"/>
    </source>
</evidence>
<keyword evidence="3" id="KW-0812">Transmembrane</keyword>
<dbReference type="PANTHER" id="PTHR24637">
    <property type="entry name" value="COLLAGEN"/>
    <property type="match status" value="1"/>
</dbReference>
<feature type="compositionally biased region" description="Gly residues" evidence="2">
    <location>
        <begin position="221"/>
        <end position="254"/>
    </location>
</feature>
<protein>
    <recommendedName>
        <fullName evidence="4">Nematode cuticle collagen N-terminal domain-containing protein</fullName>
    </recommendedName>
</protein>
<dbReference type="AlphaFoldDB" id="A0AAV5VCH7"/>
<evidence type="ECO:0000259" key="4">
    <source>
        <dbReference type="SMART" id="SM01088"/>
    </source>
</evidence>
<dbReference type="Proteomes" id="UP001432322">
    <property type="component" value="Unassembled WGS sequence"/>
</dbReference>
<feature type="non-terminal residue" evidence="5">
    <location>
        <position position="1"/>
    </location>
</feature>
<dbReference type="InterPro" id="IPR008160">
    <property type="entry name" value="Collagen"/>
</dbReference>
<feature type="region of interest" description="Disordered" evidence="2">
    <location>
        <begin position="165"/>
        <end position="339"/>
    </location>
</feature>
<accession>A0AAV5VCH7</accession>
<dbReference type="Pfam" id="PF01391">
    <property type="entry name" value="Collagen"/>
    <property type="match status" value="2"/>
</dbReference>
<feature type="region of interest" description="Disordered" evidence="2">
    <location>
        <begin position="395"/>
        <end position="430"/>
    </location>
</feature>
<dbReference type="SMART" id="SM01088">
    <property type="entry name" value="Col_cuticle_N"/>
    <property type="match status" value="1"/>
</dbReference>
<comment type="caution">
    <text evidence="5">The sequence shown here is derived from an EMBL/GenBank/DDBJ whole genome shotgun (WGS) entry which is preliminary data.</text>
</comment>
<dbReference type="InterPro" id="IPR002486">
    <property type="entry name" value="Col_cuticle_N"/>
</dbReference>
<keyword evidence="1" id="KW-0677">Repeat</keyword>
<evidence type="ECO:0000256" key="2">
    <source>
        <dbReference type="SAM" id="MobiDB-lite"/>
    </source>
</evidence>
<keyword evidence="6" id="KW-1185">Reference proteome</keyword>
<name>A0AAV5VCH7_9BILA</name>
<evidence type="ECO:0000313" key="6">
    <source>
        <dbReference type="Proteomes" id="UP001432322"/>
    </source>
</evidence>
<gene>
    <name evidence="5" type="ORF">PFISCL1PPCAC_6861</name>
</gene>
<dbReference type="PANTHER" id="PTHR24637:SF421">
    <property type="entry name" value="CUTICLE COLLAGEN DPY-2"/>
    <property type="match status" value="1"/>
</dbReference>
<evidence type="ECO:0000313" key="5">
    <source>
        <dbReference type="EMBL" id="GMT15564.1"/>
    </source>
</evidence>
<dbReference type="EMBL" id="BTSY01000002">
    <property type="protein sequence ID" value="GMT15564.1"/>
    <property type="molecule type" value="Genomic_DNA"/>
</dbReference>